<proteinExistence type="predicted"/>
<keyword evidence="1" id="KW-0808">Transferase</keyword>
<dbReference type="AlphaFoldDB" id="A0A0M9UDV9"/>
<feature type="binding site" evidence="2">
    <location>
        <position position="285"/>
    </location>
    <ligand>
        <name>Zn(2+)</name>
        <dbReference type="ChEBI" id="CHEBI:29105"/>
        <label>2</label>
    </ligand>
</feature>
<evidence type="ECO:0000313" key="5">
    <source>
        <dbReference type="Proteomes" id="UP000037784"/>
    </source>
</evidence>
<reference evidence="5" key="2">
    <citation type="submission" date="2015-08" db="EMBL/GenBank/DDBJ databases">
        <title>Draft Genome Sequence of a Heterotrophic Facultative Anaerobic Bacterium Ardenticatena maritima Strain 110S.</title>
        <authorList>
            <person name="Kawaichi S."/>
            <person name="Yoshida T."/>
            <person name="Sako Y."/>
            <person name="Nakamura R."/>
        </authorList>
    </citation>
    <scope>NUCLEOTIDE SEQUENCE [LARGE SCALE GENOMIC DNA]</scope>
    <source>
        <strain evidence="5">110S</strain>
    </source>
</reference>
<dbReference type="GO" id="GO:0046872">
    <property type="term" value="F:metal ion binding"/>
    <property type="evidence" value="ECO:0007669"/>
    <property type="project" value="UniProtKB-KW"/>
</dbReference>
<feature type="binding site" evidence="2">
    <location>
        <position position="301"/>
    </location>
    <ligand>
        <name>Zn(2+)</name>
        <dbReference type="ChEBI" id="CHEBI:29105"/>
        <label>2</label>
    </ligand>
</feature>
<feature type="binding site" evidence="2">
    <location>
        <position position="6"/>
    </location>
    <ligand>
        <name>Zn(2+)</name>
        <dbReference type="ChEBI" id="CHEBI:29105"/>
        <label>1</label>
    </ligand>
</feature>
<name>A0A0M9UDV9_9CHLR</name>
<protein>
    <recommendedName>
        <fullName evidence="3">2-thiouridine synthetase TtuA-like N-terminal LIM domain-containing protein</fullName>
    </recommendedName>
</protein>
<dbReference type="InParanoid" id="A0A0M9UDV9"/>
<dbReference type="SUPFAM" id="SSF52402">
    <property type="entry name" value="Adenine nucleotide alpha hydrolases-like"/>
    <property type="match status" value="1"/>
</dbReference>
<dbReference type="PANTHER" id="PTHR11807">
    <property type="entry name" value="ATPASES OF THE PP SUPERFAMILY-RELATED"/>
    <property type="match status" value="1"/>
</dbReference>
<feature type="binding site" evidence="2">
    <location>
        <position position="3"/>
    </location>
    <ligand>
        <name>Zn(2+)</name>
        <dbReference type="ChEBI" id="CHEBI:29105"/>
        <label>1</label>
    </ligand>
</feature>
<dbReference type="Gene3D" id="3.40.50.620">
    <property type="entry name" value="HUPs"/>
    <property type="match status" value="1"/>
</dbReference>
<evidence type="ECO:0000256" key="2">
    <source>
        <dbReference type="PIRSR" id="PIRSR004976-50"/>
    </source>
</evidence>
<feature type="binding site" evidence="2">
    <location>
        <position position="288"/>
    </location>
    <ligand>
        <name>Zn(2+)</name>
        <dbReference type="ChEBI" id="CHEBI:29105"/>
        <label>2</label>
    </ligand>
</feature>
<feature type="binding site" evidence="2">
    <location>
        <position position="22"/>
    </location>
    <ligand>
        <name>Zn(2+)</name>
        <dbReference type="ChEBI" id="CHEBI:29105"/>
        <label>1</label>
    </ligand>
</feature>
<feature type="binding site" evidence="2">
    <location>
        <position position="298"/>
    </location>
    <ligand>
        <name>Zn(2+)</name>
        <dbReference type="ChEBI" id="CHEBI:29105"/>
        <label>2</label>
    </ligand>
</feature>
<dbReference type="GO" id="GO:0016740">
    <property type="term" value="F:transferase activity"/>
    <property type="evidence" value="ECO:0007669"/>
    <property type="project" value="UniProtKB-KW"/>
</dbReference>
<keyword evidence="2" id="KW-0479">Metal-binding</keyword>
<dbReference type="Pfam" id="PF22082">
    <property type="entry name" value="TtuA_LIM_N"/>
    <property type="match status" value="1"/>
</dbReference>
<feature type="domain" description="2-thiouridine synthetase TtuA-like N-terminal LIM" evidence="3">
    <location>
        <begin position="2"/>
        <end position="27"/>
    </location>
</feature>
<dbReference type="GO" id="GO:0002144">
    <property type="term" value="C:cytosolic tRNA wobble base thiouridylase complex"/>
    <property type="evidence" value="ECO:0007669"/>
    <property type="project" value="TreeGrafter"/>
</dbReference>
<organism evidence="4 5">
    <name type="scientific">Ardenticatena maritima</name>
    <dbReference type="NCBI Taxonomy" id="872965"/>
    <lineage>
        <taxon>Bacteria</taxon>
        <taxon>Bacillati</taxon>
        <taxon>Chloroflexota</taxon>
        <taxon>Ardenticatenia</taxon>
        <taxon>Ardenticatenales</taxon>
        <taxon>Ardenticatenaceae</taxon>
        <taxon>Ardenticatena</taxon>
    </lineage>
</organism>
<accession>A0A0M9UDV9</accession>
<evidence type="ECO:0000313" key="4">
    <source>
        <dbReference type="EMBL" id="GAP64444.1"/>
    </source>
</evidence>
<keyword evidence="5" id="KW-1185">Reference proteome</keyword>
<dbReference type="OrthoDB" id="9801054at2"/>
<dbReference type="Pfam" id="PF03054">
    <property type="entry name" value="tRNA_Me_trans"/>
    <property type="match status" value="1"/>
</dbReference>
<feature type="binding site" evidence="2">
    <location>
        <position position="25"/>
    </location>
    <ligand>
        <name>Zn(2+)</name>
        <dbReference type="ChEBI" id="CHEBI:29105"/>
        <label>1</label>
    </ligand>
</feature>
<sequence length="337" mass="38685">MKCRKCREKAVINMRQHKLALCKEHYLEWFVEQTERFIKKYKMFTRDERVLVAVSGGKDSLALWDVLLKLGYQADGFYLRLGIDGGIQYSDESYEKIKKFVAEHPGTQLHVVDAKEMYGESIPEVAQRSRRGRGKPCSVCGLIKRHEMNRIAHDLGYPVLATGHNLDDEAAVLFSNTLHWQVGYLARQYPVLPEGDGFARKVKPFCRFYERETAAYALLAGIDYMYEECPYSEGANTIYYKELLNKLEAERPGAKLHFYLSFLRAKDKDGLFANWEEEKVELHACERCGQPTSAPGLCAFCRLWPEEVLNKPQEAFVPLTLVGGLHTQHDEEEATTL</sequence>
<dbReference type="InterPro" id="IPR054306">
    <property type="entry name" value="TtuA-like_LIM_N"/>
</dbReference>
<dbReference type="InterPro" id="IPR014729">
    <property type="entry name" value="Rossmann-like_a/b/a_fold"/>
</dbReference>
<dbReference type="CDD" id="cd01993">
    <property type="entry name" value="TtuA-like"/>
    <property type="match status" value="1"/>
</dbReference>
<reference evidence="4 5" key="1">
    <citation type="journal article" date="2015" name="Genome Announc.">
        <title>Draft Genome Sequence of a Heterotrophic Facultative Anaerobic Thermophilic Bacterium, Ardenticatena maritima Strain 110ST.</title>
        <authorList>
            <person name="Kawaichi S."/>
            <person name="Yoshida T."/>
            <person name="Sako Y."/>
            <person name="Nakamura R."/>
        </authorList>
    </citation>
    <scope>NUCLEOTIDE SEQUENCE [LARGE SCALE GENOMIC DNA]</scope>
    <source>
        <strain evidence="4 5">110S</strain>
    </source>
</reference>
<dbReference type="GO" id="GO:0002143">
    <property type="term" value="P:tRNA wobble position uridine thiolation"/>
    <property type="evidence" value="ECO:0007669"/>
    <property type="project" value="TreeGrafter"/>
</dbReference>
<dbReference type="RefSeq" id="WP_082374457.1">
    <property type="nucleotide sequence ID" value="NZ_BBZA01000265.1"/>
</dbReference>
<dbReference type="EMBL" id="BBZA01000265">
    <property type="protein sequence ID" value="GAP64444.1"/>
    <property type="molecule type" value="Genomic_DNA"/>
</dbReference>
<dbReference type="InterPro" id="IPR035107">
    <property type="entry name" value="tRNA_thiolation_TtcA_Ctu1"/>
</dbReference>
<dbReference type="InterPro" id="IPR000541">
    <property type="entry name" value="Ncs6/Tuc1/Ctu1"/>
</dbReference>
<dbReference type="GO" id="GO:0000049">
    <property type="term" value="F:tRNA binding"/>
    <property type="evidence" value="ECO:0007669"/>
    <property type="project" value="InterPro"/>
</dbReference>
<dbReference type="PANTHER" id="PTHR11807:SF27">
    <property type="entry name" value="TRNA-5-METHYLURIDINE(54) 2-SULFURTRANSFERASE"/>
    <property type="match status" value="1"/>
</dbReference>
<evidence type="ECO:0000259" key="3">
    <source>
        <dbReference type="Pfam" id="PF22082"/>
    </source>
</evidence>
<comment type="caution">
    <text evidence="4">The sequence shown here is derived from an EMBL/GenBank/DDBJ whole genome shotgun (WGS) entry which is preliminary data.</text>
</comment>
<gene>
    <name evidence="4" type="ORF">ARMA_2867</name>
</gene>
<dbReference type="PIRSF" id="PIRSF004976">
    <property type="entry name" value="ATPase_YdaO"/>
    <property type="match status" value="1"/>
</dbReference>
<evidence type="ECO:0000256" key="1">
    <source>
        <dbReference type="ARBA" id="ARBA00022679"/>
    </source>
</evidence>
<dbReference type="Proteomes" id="UP000037784">
    <property type="component" value="Unassembled WGS sequence"/>
</dbReference>
<keyword evidence="2" id="KW-0862">Zinc</keyword>
<dbReference type="NCBIfam" id="TIGR00269">
    <property type="entry name" value="TIGR00269 family protein"/>
    <property type="match status" value="1"/>
</dbReference>